<protein>
    <submittedName>
        <fullName evidence="1">Uncharacterized protein</fullName>
    </submittedName>
</protein>
<reference evidence="1 2" key="2">
    <citation type="submission" date="2017-10" db="EMBL/GenBank/DDBJ databases">
        <title>Extensive intraspecific genome diversity in a model arbuscular mycorrhizal fungus.</title>
        <authorList>
            <person name="Chen E.C.H."/>
            <person name="Morin E."/>
            <person name="Baudet D."/>
            <person name="Noel J."/>
            <person name="Ndikumana S."/>
            <person name="Charron P."/>
            <person name="St-Onge C."/>
            <person name="Giorgi J."/>
            <person name="Grigoriev I.V."/>
            <person name="Roux C."/>
            <person name="Martin F.M."/>
            <person name="Corradi N."/>
        </authorList>
    </citation>
    <scope>NUCLEOTIDE SEQUENCE [LARGE SCALE GENOMIC DNA]</scope>
    <source>
        <strain evidence="1 2">C2</strain>
    </source>
</reference>
<dbReference type="VEuPathDB" id="FungiDB:RhiirA1_468073"/>
<evidence type="ECO:0000313" key="1">
    <source>
        <dbReference type="EMBL" id="PKK71731.1"/>
    </source>
</evidence>
<name>A0A2I1E9N2_9GLOM</name>
<organism evidence="1 2">
    <name type="scientific">Rhizophagus irregularis</name>
    <dbReference type="NCBI Taxonomy" id="588596"/>
    <lineage>
        <taxon>Eukaryota</taxon>
        <taxon>Fungi</taxon>
        <taxon>Fungi incertae sedis</taxon>
        <taxon>Mucoromycota</taxon>
        <taxon>Glomeromycotina</taxon>
        <taxon>Glomeromycetes</taxon>
        <taxon>Glomerales</taxon>
        <taxon>Glomeraceae</taxon>
        <taxon>Rhizophagus</taxon>
    </lineage>
</organism>
<accession>A0A2I1E9N2</accession>
<dbReference type="Proteomes" id="UP000233469">
    <property type="component" value="Unassembled WGS sequence"/>
</dbReference>
<reference evidence="1 2" key="1">
    <citation type="submission" date="2016-04" db="EMBL/GenBank/DDBJ databases">
        <title>Genome analyses suggest a sexual origin of heterokaryosis in a supposedly ancient asexual fungus.</title>
        <authorList>
            <person name="Ropars J."/>
            <person name="Sedzielewska K."/>
            <person name="Noel J."/>
            <person name="Charron P."/>
            <person name="Farinelli L."/>
            <person name="Marton T."/>
            <person name="Kruger M."/>
            <person name="Pelin A."/>
            <person name="Brachmann A."/>
            <person name="Corradi N."/>
        </authorList>
    </citation>
    <scope>NUCLEOTIDE SEQUENCE [LARGE SCALE GENOMIC DNA]</scope>
    <source>
        <strain evidence="1 2">C2</strain>
    </source>
</reference>
<dbReference type="AlphaFoldDB" id="A0A2I1E9N2"/>
<proteinExistence type="predicted"/>
<evidence type="ECO:0000313" key="2">
    <source>
        <dbReference type="Proteomes" id="UP000233469"/>
    </source>
</evidence>
<dbReference type="VEuPathDB" id="FungiDB:RhiirFUN_011674"/>
<dbReference type="OrthoDB" id="5340906at2759"/>
<dbReference type="EMBL" id="LLXL01000491">
    <property type="protein sequence ID" value="PKK71731.1"/>
    <property type="molecule type" value="Genomic_DNA"/>
</dbReference>
<gene>
    <name evidence="1" type="ORF">RhiirC2_412572</name>
</gene>
<comment type="caution">
    <text evidence="1">The sequence shown here is derived from an EMBL/GenBank/DDBJ whole genome shotgun (WGS) entry which is preliminary data.</text>
</comment>
<dbReference type="VEuPathDB" id="FungiDB:FUN_011174"/>
<sequence>MGSRMDGIFRTYVNDIEYGAIEVAKKYDETKLLADGYKLSKAMHDILICLSRQVHFEETKVRQLRVVGMLHLGLKTQVLHLSSPKGYVSILKREKLLEVPVTVENIRDLIRVLTSVWMVKRIIMDCVDTVNSQVQNSTDFKQELVAMGTETPPQSIVLPWSCDTK</sequence>